<dbReference type="AlphaFoldDB" id="A0A382PR69"/>
<protein>
    <submittedName>
        <fullName evidence="1">Uncharacterized protein</fullName>
    </submittedName>
</protein>
<evidence type="ECO:0000313" key="1">
    <source>
        <dbReference type="EMBL" id="SVC74461.1"/>
    </source>
</evidence>
<dbReference type="InterPro" id="IPR023614">
    <property type="entry name" value="Porin_dom_sf"/>
</dbReference>
<gene>
    <name evidence="1" type="ORF">METZ01_LOCUS327315</name>
</gene>
<accession>A0A382PR69</accession>
<organism evidence="1">
    <name type="scientific">marine metagenome</name>
    <dbReference type="NCBI Taxonomy" id="408172"/>
    <lineage>
        <taxon>unclassified sequences</taxon>
        <taxon>metagenomes</taxon>
        <taxon>ecological metagenomes</taxon>
    </lineage>
</organism>
<dbReference type="Gene3D" id="2.40.160.10">
    <property type="entry name" value="Porin"/>
    <property type="match status" value="1"/>
</dbReference>
<name>A0A382PR69_9ZZZZ</name>
<proteinExistence type="predicted"/>
<dbReference type="EMBL" id="UINC01108396">
    <property type="protein sequence ID" value="SVC74461.1"/>
    <property type="molecule type" value="Genomic_DNA"/>
</dbReference>
<sequence length="260" mass="29563">MKLLHLFTILLLTIALNAQDDFFEPGYSIGGYGELHWNRELNKDGETTKNQMDFHRFVIYYGYNWTEEWSIKSEVELEHNYVQDGEGELELEQAYVNYHTDKWGFQGGVILPTVGLLNEYHEPPLFLSVERPDYNKYIIPTTWFGNGFAFYGNIADFNLRFALMEDIEGEGIIADGHIRGGRGKGYKATGYSLLKNMSAVYTGISGLRLGASLTLNDAPIDDNPDTSISIQMFEVNAKYSANNIYAVFEYGQNSFEGNNF</sequence>
<reference evidence="1" key="1">
    <citation type="submission" date="2018-05" db="EMBL/GenBank/DDBJ databases">
        <authorList>
            <person name="Lanie J.A."/>
            <person name="Ng W.-L."/>
            <person name="Kazmierczak K.M."/>
            <person name="Andrzejewski T.M."/>
            <person name="Davidsen T.M."/>
            <person name="Wayne K.J."/>
            <person name="Tettelin H."/>
            <person name="Glass J.I."/>
            <person name="Rusch D."/>
            <person name="Podicherti R."/>
            <person name="Tsui H.-C.T."/>
            <person name="Winkler M.E."/>
        </authorList>
    </citation>
    <scope>NUCLEOTIDE SEQUENCE</scope>
</reference>
<dbReference type="SUPFAM" id="SSF56935">
    <property type="entry name" value="Porins"/>
    <property type="match status" value="1"/>
</dbReference>
<feature type="non-terminal residue" evidence="1">
    <location>
        <position position="260"/>
    </location>
</feature>